<organism evidence="2 3">
    <name type="scientific">Vibrio caribbeanicus ATCC BAA-2122</name>
    <dbReference type="NCBI Taxonomy" id="796620"/>
    <lineage>
        <taxon>Bacteria</taxon>
        <taxon>Pseudomonadati</taxon>
        <taxon>Pseudomonadota</taxon>
        <taxon>Gammaproteobacteria</taxon>
        <taxon>Vibrionales</taxon>
        <taxon>Vibrionaceae</taxon>
        <taxon>Vibrio</taxon>
    </lineage>
</organism>
<dbReference type="EMBL" id="AEIU01000022">
    <property type="protein sequence ID" value="EFP98161.1"/>
    <property type="molecule type" value="Genomic_DNA"/>
</dbReference>
<reference evidence="2 3" key="1">
    <citation type="journal article" date="2012" name="Int. J. Syst. Evol. Microbiol.">
        <title>Vibrio caribbeanicus sp. nov., isolated from the marine sponge Scleritoderma cyanea.</title>
        <authorList>
            <person name="Hoffmann M."/>
            <person name="Monday S.R."/>
            <person name="Allard M.W."/>
            <person name="Strain E.A."/>
            <person name="Whittaker P."/>
            <person name="Naum M."/>
            <person name="McCarthy P.J."/>
            <person name="Lopez J.V."/>
            <person name="Fischer M."/>
            <person name="Brown E.W."/>
        </authorList>
    </citation>
    <scope>NUCLEOTIDE SEQUENCE [LARGE SCALE GENOMIC DNA]</scope>
    <source>
        <strain evidence="2 3">ATCC BAA-2122</strain>
    </source>
</reference>
<keyword evidence="3" id="KW-1185">Reference proteome</keyword>
<gene>
    <name evidence="2" type="ORF">VIBC2010_10242</name>
</gene>
<accession>E3BFI3</accession>
<dbReference type="OrthoDB" id="5870069at2"/>
<feature type="chain" id="PRO_5003166925" description="Lipoprotein" evidence="1">
    <location>
        <begin position="22"/>
        <end position="169"/>
    </location>
</feature>
<name>E3BFI3_9VIBR</name>
<dbReference type="AlphaFoldDB" id="E3BFI3"/>
<sequence length="169" mass="18913">MKAFVCSIFLCLVSLSAPSVAQIGQITFEGTTYPVVKLDSEIKTSTTLEIPFDSKDVTQQHESKVELANFRCRMTINQKNYIRNLKAGDATLVYSFEQKCPYKQVSGQLTNLSNAWLRLVLVDNSGNIVEGPSRWVTANPKNGKYHWVVLNQSSDASRGDGYVETKEVR</sequence>
<evidence type="ECO:0000313" key="2">
    <source>
        <dbReference type="EMBL" id="EFP98161.1"/>
    </source>
</evidence>
<comment type="caution">
    <text evidence="2">The sequence shown here is derived from an EMBL/GenBank/DDBJ whole genome shotgun (WGS) entry which is preliminary data.</text>
</comment>
<evidence type="ECO:0008006" key="4">
    <source>
        <dbReference type="Google" id="ProtNLM"/>
    </source>
</evidence>
<dbReference type="Proteomes" id="UP000002943">
    <property type="component" value="Unassembled WGS sequence"/>
</dbReference>
<evidence type="ECO:0000256" key="1">
    <source>
        <dbReference type="SAM" id="SignalP"/>
    </source>
</evidence>
<proteinExistence type="predicted"/>
<dbReference type="RefSeq" id="WP_009599670.1">
    <property type="nucleotide sequence ID" value="NZ_AEIU01000022.1"/>
</dbReference>
<protein>
    <recommendedName>
        <fullName evidence="4">Lipoprotein</fullName>
    </recommendedName>
</protein>
<keyword evidence="1" id="KW-0732">Signal</keyword>
<feature type="signal peptide" evidence="1">
    <location>
        <begin position="1"/>
        <end position="21"/>
    </location>
</feature>
<evidence type="ECO:0000313" key="3">
    <source>
        <dbReference type="Proteomes" id="UP000002943"/>
    </source>
</evidence>